<dbReference type="Proteomes" id="UP001145114">
    <property type="component" value="Unassembled WGS sequence"/>
</dbReference>
<evidence type="ECO:0000313" key="2">
    <source>
        <dbReference type="Proteomes" id="UP001145114"/>
    </source>
</evidence>
<name>A0ACC1HW01_9FUNG</name>
<gene>
    <name evidence="1" type="ORF">EV182_002394</name>
</gene>
<proteinExistence type="predicted"/>
<organism evidence="1 2">
    <name type="scientific">Spiromyces aspiralis</name>
    <dbReference type="NCBI Taxonomy" id="68401"/>
    <lineage>
        <taxon>Eukaryota</taxon>
        <taxon>Fungi</taxon>
        <taxon>Fungi incertae sedis</taxon>
        <taxon>Zoopagomycota</taxon>
        <taxon>Kickxellomycotina</taxon>
        <taxon>Kickxellomycetes</taxon>
        <taxon>Kickxellales</taxon>
        <taxon>Kickxellaceae</taxon>
        <taxon>Spiromyces</taxon>
    </lineage>
</organism>
<keyword evidence="2" id="KW-1185">Reference proteome</keyword>
<accession>A0ACC1HW01</accession>
<feature type="non-terminal residue" evidence="1">
    <location>
        <position position="302"/>
    </location>
</feature>
<protein>
    <submittedName>
        <fullName evidence="1">Uncharacterized protein</fullName>
    </submittedName>
</protein>
<reference evidence="1" key="1">
    <citation type="submission" date="2022-06" db="EMBL/GenBank/DDBJ databases">
        <title>Phylogenomic reconstructions and comparative analyses of Kickxellomycotina fungi.</title>
        <authorList>
            <person name="Reynolds N.K."/>
            <person name="Stajich J.E."/>
            <person name="Barry K."/>
            <person name="Grigoriev I.V."/>
            <person name="Crous P."/>
            <person name="Smith M.E."/>
        </authorList>
    </citation>
    <scope>NUCLEOTIDE SEQUENCE</scope>
    <source>
        <strain evidence="1">RSA 2271</strain>
    </source>
</reference>
<comment type="caution">
    <text evidence="1">The sequence shown here is derived from an EMBL/GenBank/DDBJ whole genome shotgun (WGS) entry which is preliminary data.</text>
</comment>
<sequence>MAIQQPALHPHYPLNSRDGLQFIPAWPSDKPFAYKDGPSPTRIYAQQQHQQQQQQQQQHLFPLSQNYFAKPLMLSLNIPYIGVFPQPAVPHISSKHGGSKLLLKQQQQQQQYGYAVQTKGLKNVANQPSYHHHQQHRGLPQQQQQQEEEAYAGAPGGTLYPPQFQLHQVQLPVPLVVQPKPIIPQSLPVAAQIAVDNYYMPHPYGENGHHRQYYDHNIPHPVRPSEEQKQAQRRIFDIPRSLVDAVVTSFNSTEHQYTDPKLAYPDLHEFVEQFLRNNRIPMMVLVHALVYLERFSKRLPKR</sequence>
<evidence type="ECO:0000313" key="1">
    <source>
        <dbReference type="EMBL" id="KAJ1679268.1"/>
    </source>
</evidence>
<dbReference type="EMBL" id="JAMZIH010000488">
    <property type="protein sequence ID" value="KAJ1679268.1"/>
    <property type="molecule type" value="Genomic_DNA"/>
</dbReference>